<sequence length="412" mass="47325">MVLLCLQNSVIDEFVTCSEIRSGLVQNLVCVVQKVDKVYIDKSKTLIKIVIHVIDDTNPFQPIKCSIWTPWRSISGELDCGTVVHLRHFEVERMNDHLELKGYCGLQNVSVYGFNNYGKDIDYTFWACKPDNDKDVYTVHFMDKLSKMRKLVSAVFGEMMRIHPDIETPRKVTSEEFDSIFQDEGLEFGNSPFGEDTSFTEPSPSTSQNHDEPGMKIFLDWEQEKSDPSKLNLQSLCVSLRKIRSKLGGRVPAAVDRDPFELLKPTIKKGIEVKKLDICEPGGECCINAQIIGYEFLVNGDAVLRVWDGSRPILPRSDISYPFSMNIDTFDKKLNTKAPNYYIDIYVDKSHKDVLEMFKPGEYAVFRHLKTVPYDHLAHCRLDCDGVIMWIQSHNRLFDVLKMQLHNAFPYD</sequence>
<dbReference type="AlphaFoldDB" id="A0A811LNS1"/>
<organism evidence="2 3">
    <name type="scientific">Bursaphelenchus okinawaensis</name>
    <dbReference type="NCBI Taxonomy" id="465554"/>
    <lineage>
        <taxon>Eukaryota</taxon>
        <taxon>Metazoa</taxon>
        <taxon>Ecdysozoa</taxon>
        <taxon>Nematoda</taxon>
        <taxon>Chromadorea</taxon>
        <taxon>Rhabditida</taxon>
        <taxon>Tylenchina</taxon>
        <taxon>Tylenchomorpha</taxon>
        <taxon>Aphelenchoidea</taxon>
        <taxon>Aphelenchoididae</taxon>
        <taxon>Bursaphelenchus</taxon>
    </lineage>
</organism>
<feature type="region of interest" description="Disordered" evidence="1">
    <location>
        <begin position="192"/>
        <end position="213"/>
    </location>
</feature>
<keyword evidence="3" id="KW-1185">Reference proteome</keyword>
<dbReference type="EMBL" id="CAJFCW020000006">
    <property type="protein sequence ID" value="CAG9125034.1"/>
    <property type="molecule type" value="Genomic_DNA"/>
</dbReference>
<dbReference type="InterPro" id="IPR012340">
    <property type="entry name" value="NA-bd_OB-fold"/>
</dbReference>
<evidence type="ECO:0000313" key="2">
    <source>
        <dbReference type="EMBL" id="CAD5228801.1"/>
    </source>
</evidence>
<accession>A0A811LNS1</accession>
<dbReference type="OrthoDB" id="10488949at2759"/>
<name>A0A811LNS1_9BILA</name>
<dbReference type="Proteomes" id="UP000783686">
    <property type="component" value="Unassembled WGS sequence"/>
</dbReference>
<dbReference type="Proteomes" id="UP000614601">
    <property type="component" value="Unassembled WGS sequence"/>
</dbReference>
<reference evidence="2" key="1">
    <citation type="submission" date="2020-09" db="EMBL/GenBank/DDBJ databases">
        <authorList>
            <person name="Kikuchi T."/>
        </authorList>
    </citation>
    <scope>NUCLEOTIDE SEQUENCE</scope>
    <source>
        <strain evidence="2">SH1</strain>
    </source>
</reference>
<comment type="caution">
    <text evidence="2">The sequence shown here is derived from an EMBL/GenBank/DDBJ whole genome shotgun (WGS) entry which is preliminary data.</text>
</comment>
<dbReference type="EMBL" id="CAJFDH010000006">
    <property type="protein sequence ID" value="CAD5228801.1"/>
    <property type="molecule type" value="Genomic_DNA"/>
</dbReference>
<evidence type="ECO:0008006" key="4">
    <source>
        <dbReference type="Google" id="ProtNLM"/>
    </source>
</evidence>
<evidence type="ECO:0000256" key="1">
    <source>
        <dbReference type="SAM" id="MobiDB-lite"/>
    </source>
</evidence>
<gene>
    <name evidence="2" type="ORF">BOKJ2_LOCUS12860</name>
</gene>
<proteinExistence type="predicted"/>
<protein>
    <recommendedName>
        <fullName evidence="4">Protection of telomeres protein 1</fullName>
    </recommendedName>
</protein>
<feature type="compositionally biased region" description="Polar residues" evidence="1">
    <location>
        <begin position="197"/>
        <end position="208"/>
    </location>
</feature>
<dbReference type="SUPFAM" id="SSF50249">
    <property type="entry name" value="Nucleic acid-binding proteins"/>
    <property type="match status" value="1"/>
</dbReference>
<dbReference type="Gene3D" id="2.40.50.140">
    <property type="entry name" value="Nucleic acid-binding proteins"/>
    <property type="match status" value="2"/>
</dbReference>
<evidence type="ECO:0000313" key="3">
    <source>
        <dbReference type="Proteomes" id="UP000614601"/>
    </source>
</evidence>